<keyword evidence="3" id="KW-1185">Reference proteome</keyword>
<proteinExistence type="predicted"/>
<comment type="caution">
    <text evidence="2">The sequence shown here is derived from an EMBL/GenBank/DDBJ whole genome shotgun (WGS) entry which is preliminary data.</text>
</comment>
<feature type="chain" id="PRO_5012304437" description="Secreted protein" evidence="1">
    <location>
        <begin position="23"/>
        <end position="572"/>
    </location>
</feature>
<reference evidence="2 3" key="1">
    <citation type="submission" date="2014-03" db="EMBL/GenBank/DDBJ databases">
        <title>The draft genome sequence of Marivita geojedonensis KCTC 23882.</title>
        <authorList>
            <person name="Lai Q."/>
            <person name="Shao Z."/>
        </authorList>
    </citation>
    <scope>NUCLEOTIDE SEQUENCE [LARGE SCALE GENOMIC DNA]</scope>
    <source>
        <strain evidence="2 3">DPG-138</strain>
    </source>
</reference>
<accession>A0A1X4NJZ3</accession>
<evidence type="ECO:0000313" key="2">
    <source>
        <dbReference type="EMBL" id="OSQ50592.1"/>
    </source>
</evidence>
<protein>
    <recommendedName>
        <fullName evidence="4">Secreted protein</fullName>
    </recommendedName>
</protein>
<organism evidence="2 3">
    <name type="scientific">Marivita geojedonensis</name>
    <dbReference type="NCBI Taxonomy" id="1123756"/>
    <lineage>
        <taxon>Bacteria</taxon>
        <taxon>Pseudomonadati</taxon>
        <taxon>Pseudomonadota</taxon>
        <taxon>Alphaproteobacteria</taxon>
        <taxon>Rhodobacterales</taxon>
        <taxon>Roseobacteraceae</taxon>
        <taxon>Marivita</taxon>
    </lineage>
</organism>
<dbReference type="EMBL" id="JFKC01000011">
    <property type="protein sequence ID" value="OSQ50592.1"/>
    <property type="molecule type" value="Genomic_DNA"/>
</dbReference>
<evidence type="ECO:0000256" key="1">
    <source>
        <dbReference type="SAM" id="SignalP"/>
    </source>
</evidence>
<dbReference type="OrthoDB" id="7847197at2"/>
<dbReference type="Proteomes" id="UP000193926">
    <property type="component" value="Unassembled WGS sequence"/>
</dbReference>
<sequence length="572" mass="62830">MHRHAAILASFFVLVLALPAIANTGVVRGGEHDGFTRLTISTQDEVETVHHRLTKDGQYILDVSPRIDRLDLSLMFKRLSAGRVAGLSRKGDGLSLDLDCECDVQLKTESGRLIIIDILDVPAAAPSPSHRPVILPILPEKPALLPEPWGIRFAVKSAEEIPLDSAMVGRVSKQIAAQIGQASAIQGFFDLATGQNRDESLGHVPQPVENPAIGADNSNQCFWFDAVWSNVTQHAKGKEAGLFATLAVEALSDETSDAHQEMILSFLTNGQFAEARAAALRASLDTRHLEGLHAFLRAVLVSDSTDVALIPQCNALSDLLSAARRDLPDVTNEEKLTLARVFDELPVGFQIGLYPRVAPILDDISSALHRDLAVHRHVELELTERISTEIEIVGKNTDPDGLAALSLEMRGTELATQSWHASFSAYLSHQRFFDALEELNSTTGLTKKERKSAVGEFVDRLVEQADSITFLQIALTEVPKLRPRPEHSDLRRIEARLKVEGFVPDLKSVVDSEAAPKLKPNDTRSTEESTLSVSEVDMLHTGRQTVAVAQEQLENAQAVRQSWRARFTQQER</sequence>
<dbReference type="STRING" id="1123756.MGEO_12405"/>
<gene>
    <name evidence="2" type="ORF">MGEO_12405</name>
</gene>
<dbReference type="AlphaFoldDB" id="A0A1X4NJZ3"/>
<keyword evidence="1" id="KW-0732">Signal</keyword>
<evidence type="ECO:0000313" key="3">
    <source>
        <dbReference type="Proteomes" id="UP000193926"/>
    </source>
</evidence>
<name>A0A1X4NJZ3_9RHOB</name>
<dbReference type="RefSeq" id="WP_085638082.1">
    <property type="nucleotide sequence ID" value="NZ_PVTN01000004.1"/>
</dbReference>
<feature type="signal peptide" evidence="1">
    <location>
        <begin position="1"/>
        <end position="22"/>
    </location>
</feature>
<evidence type="ECO:0008006" key="4">
    <source>
        <dbReference type="Google" id="ProtNLM"/>
    </source>
</evidence>